<sequence>MGVLFDYFRAPDRETAHAPLLTILHGAQEPPLDRFPAKGCDPFIIMGRLLALVLNRSWDVDLVECEIIWPGDSLGASQALPEDDAWETGLVLMELPSFFRDSFADVDDHALPWIADRWSRTREFTKAGFVDSVLDFIEEFIALTRRAQKAGELIYCLSSVRPAG</sequence>
<dbReference type="Proteomes" id="UP001597063">
    <property type="component" value="Unassembled WGS sequence"/>
</dbReference>
<dbReference type="EMBL" id="JBHTGP010000006">
    <property type="protein sequence ID" value="MFD0685688.1"/>
    <property type="molecule type" value="Genomic_DNA"/>
</dbReference>
<organism evidence="1 2">
    <name type="scientific">Actinomadura fibrosa</name>
    <dbReference type="NCBI Taxonomy" id="111802"/>
    <lineage>
        <taxon>Bacteria</taxon>
        <taxon>Bacillati</taxon>
        <taxon>Actinomycetota</taxon>
        <taxon>Actinomycetes</taxon>
        <taxon>Streptosporangiales</taxon>
        <taxon>Thermomonosporaceae</taxon>
        <taxon>Actinomadura</taxon>
    </lineage>
</organism>
<accession>A0ABW2XK50</accession>
<dbReference type="RefSeq" id="WP_131756131.1">
    <property type="nucleotide sequence ID" value="NZ_CAACUY010000012.1"/>
</dbReference>
<reference evidence="2" key="1">
    <citation type="journal article" date="2019" name="Int. J. Syst. Evol. Microbiol.">
        <title>The Global Catalogue of Microorganisms (GCM) 10K type strain sequencing project: providing services to taxonomists for standard genome sequencing and annotation.</title>
        <authorList>
            <consortium name="The Broad Institute Genomics Platform"/>
            <consortium name="The Broad Institute Genome Sequencing Center for Infectious Disease"/>
            <person name="Wu L."/>
            <person name="Ma J."/>
        </authorList>
    </citation>
    <scope>NUCLEOTIDE SEQUENCE [LARGE SCALE GENOMIC DNA]</scope>
    <source>
        <strain evidence="2">JCM 9371</strain>
    </source>
</reference>
<protein>
    <submittedName>
        <fullName evidence="1">Uncharacterized protein</fullName>
    </submittedName>
</protein>
<proteinExistence type="predicted"/>
<keyword evidence="2" id="KW-1185">Reference proteome</keyword>
<comment type="caution">
    <text evidence="1">The sequence shown here is derived from an EMBL/GenBank/DDBJ whole genome shotgun (WGS) entry which is preliminary data.</text>
</comment>
<evidence type="ECO:0000313" key="1">
    <source>
        <dbReference type="EMBL" id="MFD0685688.1"/>
    </source>
</evidence>
<evidence type="ECO:0000313" key="2">
    <source>
        <dbReference type="Proteomes" id="UP001597063"/>
    </source>
</evidence>
<name>A0ABW2XK50_9ACTN</name>
<gene>
    <name evidence="1" type="ORF">ACFQZM_14360</name>
</gene>